<dbReference type="RefSeq" id="WP_131840512.1">
    <property type="nucleotide sequence ID" value="NZ_SLWB01000021.1"/>
</dbReference>
<keyword evidence="4 5" id="KW-0472">Membrane</keyword>
<evidence type="ECO:0000256" key="4">
    <source>
        <dbReference type="ARBA" id="ARBA00023136"/>
    </source>
</evidence>
<feature type="transmembrane region" description="Helical" evidence="5">
    <location>
        <begin position="21"/>
        <end position="41"/>
    </location>
</feature>
<dbReference type="GO" id="GO:0016020">
    <property type="term" value="C:membrane"/>
    <property type="evidence" value="ECO:0007669"/>
    <property type="project" value="UniProtKB-SubCell"/>
</dbReference>
<evidence type="ECO:0000256" key="1">
    <source>
        <dbReference type="ARBA" id="ARBA00004167"/>
    </source>
</evidence>
<evidence type="ECO:0000313" key="9">
    <source>
        <dbReference type="Proteomes" id="UP000294830"/>
    </source>
</evidence>
<dbReference type="EMBL" id="SLWB01000021">
    <property type="protein sequence ID" value="TCN62045.1"/>
    <property type="molecule type" value="Genomic_DNA"/>
</dbReference>
<gene>
    <name evidence="8" type="ORF">CLV25_1214</name>
</gene>
<dbReference type="PANTHER" id="PTHR30386:SF26">
    <property type="entry name" value="TRANSPORT PROTEIN COMB"/>
    <property type="match status" value="1"/>
</dbReference>
<organism evidence="8 9">
    <name type="scientific">Acetobacteroides hydrogenigenes</name>
    <dbReference type="NCBI Taxonomy" id="979970"/>
    <lineage>
        <taxon>Bacteria</taxon>
        <taxon>Pseudomonadati</taxon>
        <taxon>Bacteroidota</taxon>
        <taxon>Bacteroidia</taxon>
        <taxon>Bacteroidales</taxon>
        <taxon>Rikenellaceae</taxon>
        <taxon>Acetobacteroides</taxon>
    </lineage>
</organism>
<dbReference type="InterPro" id="IPR050739">
    <property type="entry name" value="MFP"/>
</dbReference>
<dbReference type="InterPro" id="IPR058625">
    <property type="entry name" value="MdtA-like_BSH"/>
</dbReference>
<dbReference type="OrthoDB" id="9811754at2"/>
<dbReference type="Pfam" id="PF25917">
    <property type="entry name" value="BSH_RND"/>
    <property type="match status" value="1"/>
</dbReference>
<feature type="domain" description="Multidrug resistance protein MdtA-like alpha-helical hairpin" evidence="6">
    <location>
        <begin position="127"/>
        <end position="223"/>
    </location>
</feature>
<evidence type="ECO:0000256" key="5">
    <source>
        <dbReference type="SAM" id="Phobius"/>
    </source>
</evidence>
<sequence>MSHKKNKAPKAGLNKYRVYMINTIALGAVAVALVWAIRAYFHIGEDCYTNDAQVEEYINPINSKVQGYIKEIRFVEHQQINKGDTIVVLDDRELKIAQAQAEAAYKNALAARELTESSVNTASNNLNVNDANIAAAKARLSNTEQTYTRYANLLKDDAVTKAQFDQVKAEYDASKAQYQALLSQRKSAQLSVVEVTKRIGQNDAEVMRTKAALDMAKLNVSYAKIVAPYSCIAGRRLIQEGQLIQPGQQLLTIVKSNEKWVVANFREKQMKAVTIGKKVSIKVDALDDKEYEGVITAISGATGSKFSAIPVDNSTGNFVKVQQRFPVRIELTNANKKEDAELLRAGMNVEIRINK</sequence>
<dbReference type="Proteomes" id="UP000294830">
    <property type="component" value="Unassembled WGS sequence"/>
</dbReference>
<evidence type="ECO:0000313" key="8">
    <source>
        <dbReference type="EMBL" id="TCN62045.1"/>
    </source>
</evidence>
<dbReference type="AlphaFoldDB" id="A0A4R2E3X4"/>
<dbReference type="InterPro" id="IPR058624">
    <property type="entry name" value="MdtA-like_HH"/>
</dbReference>
<dbReference type="Gene3D" id="2.40.50.100">
    <property type="match status" value="1"/>
</dbReference>
<feature type="domain" description="Multidrug resistance protein MdtA-like barrel-sandwich hybrid" evidence="7">
    <location>
        <begin position="61"/>
        <end position="254"/>
    </location>
</feature>
<evidence type="ECO:0000259" key="7">
    <source>
        <dbReference type="Pfam" id="PF25917"/>
    </source>
</evidence>
<evidence type="ECO:0000259" key="6">
    <source>
        <dbReference type="Pfam" id="PF25876"/>
    </source>
</evidence>
<comment type="subcellular location">
    <subcellularLocation>
        <location evidence="1">Membrane</location>
        <topology evidence="1">Single-pass membrane protein</topology>
    </subcellularLocation>
</comment>
<dbReference type="GO" id="GO:0055085">
    <property type="term" value="P:transmembrane transport"/>
    <property type="evidence" value="ECO:0007669"/>
    <property type="project" value="InterPro"/>
</dbReference>
<accession>A0A4R2E3X4</accession>
<protein>
    <submittedName>
        <fullName evidence="8">Membrane fusion protein (Multidrug efflux system)</fullName>
    </submittedName>
</protein>
<proteinExistence type="predicted"/>
<name>A0A4R2E3X4_9BACT</name>
<reference evidence="8 9" key="1">
    <citation type="submission" date="2019-03" db="EMBL/GenBank/DDBJ databases">
        <title>Genomic Encyclopedia of Archaeal and Bacterial Type Strains, Phase II (KMG-II): from individual species to whole genera.</title>
        <authorList>
            <person name="Goeker M."/>
        </authorList>
    </citation>
    <scope>NUCLEOTIDE SEQUENCE [LARGE SCALE GENOMIC DNA]</scope>
    <source>
        <strain evidence="8 9">RL-C</strain>
    </source>
</reference>
<keyword evidence="3 5" id="KW-1133">Transmembrane helix</keyword>
<keyword evidence="9" id="KW-1185">Reference proteome</keyword>
<keyword evidence="2 5" id="KW-0812">Transmembrane</keyword>
<dbReference type="SUPFAM" id="SSF111369">
    <property type="entry name" value="HlyD-like secretion proteins"/>
    <property type="match status" value="3"/>
</dbReference>
<evidence type="ECO:0000256" key="2">
    <source>
        <dbReference type="ARBA" id="ARBA00022692"/>
    </source>
</evidence>
<dbReference type="Gene3D" id="2.40.30.170">
    <property type="match status" value="1"/>
</dbReference>
<dbReference type="PANTHER" id="PTHR30386">
    <property type="entry name" value="MEMBRANE FUSION SUBUNIT OF EMRAB-TOLC MULTIDRUG EFFLUX PUMP"/>
    <property type="match status" value="1"/>
</dbReference>
<evidence type="ECO:0000256" key="3">
    <source>
        <dbReference type="ARBA" id="ARBA00022989"/>
    </source>
</evidence>
<comment type="caution">
    <text evidence="8">The sequence shown here is derived from an EMBL/GenBank/DDBJ whole genome shotgun (WGS) entry which is preliminary data.</text>
</comment>
<dbReference type="Gene3D" id="1.10.287.470">
    <property type="entry name" value="Helix hairpin bin"/>
    <property type="match status" value="2"/>
</dbReference>
<dbReference type="Pfam" id="PF25876">
    <property type="entry name" value="HH_MFP_RND"/>
    <property type="match status" value="1"/>
</dbReference>